<dbReference type="Pfam" id="PF13739">
    <property type="entry name" value="PdaC"/>
    <property type="match status" value="1"/>
</dbReference>
<dbReference type="AlphaFoldDB" id="A0A9E2NWM2"/>
<dbReference type="Gene3D" id="3.90.640.20">
    <property type="entry name" value="Heat-shock cognate protein, ATPase"/>
    <property type="match status" value="1"/>
</dbReference>
<evidence type="ECO:0000313" key="2">
    <source>
        <dbReference type="EMBL" id="MBU3841944.1"/>
    </source>
</evidence>
<name>A0A9E2NWM2_9FUSO</name>
<dbReference type="Gene3D" id="3.30.565.40">
    <property type="entry name" value="Fervidobacterium nodosum Rt17-B1 like"/>
    <property type="match status" value="1"/>
</dbReference>
<reference evidence="2" key="2">
    <citation type="submission" date="2021-04" db="EMBL/GenBank/DDBJ databases">
        <authorList>
            <person name="Gilroy R."/>
        </authorList>
    </citation>
    <scope>NUCLEOTIDE SEQUENCE</scope>
    <source>
        <strain evidence="2">A6-441</strain>
    </source>
</reference>
<reference evidence="2" key="1">
    <citation type="journal article" date="2021" name="PeerJ">
        <title>Extensive microbial diversity within the chicken gut microbiome revealed by metagenomics and culture.</title>
        <authorList>
            <person name="Gilroy R."/>
            <person name="Ravi A."/>
            <person name="Getino M."/>
            <person name="Pursley I."/>
            <person name="Horton D.L."/>
            <person name="Alikhan N.F."/>
            <person name="Baker D."/>
            <person name="Gharbi K."/>
            <person name="Hall N."/>
            <person name="Watson M."/>
            <person name="Adriaenssens E.M."/>
            <person name="Foster-Nyarko E."/>
            <person name="Jarju S."/>
            <person name="Secka A."/>
            <person name="Antonio M."/>
            <person name="Oren A."/>
            <person name="Chaudhuri R.R."/>
            <person name="La Ragione R."/>
            <person name="Hildebrand F."/>
            <person name="Pallen M.J."/>
        </authorList>
    </citation>
    <scope>NUCLEOTIDE SEQUENCE</scope>
    <source>
        <strain evidence="2">A6-441</strain>
    </source>
</reference>
<gene>
    <name evidence="2" type="ORF">IAA47_03010</name>
</gene>
<accession>A0A9E2NWM2</accession>
<comment type="caution">
    <text evidence="2">The sequence shown here is derived from an EMBL/GenBank/DDBJ whole genome shotgun (WGS) entry which is preliminary data.</text>
</comment>
<protein>
    <submittedName>
        <fullName evidence="2">DUF4163 domain-containing protein</fullName>
    </submittedName>
</protein>
<dbReference type="Proteomes" id="UP000724657">
    <property type="component" value="Unassembled WGS sequence"/>
</dbReference>
<feature type="domain" description="Deacetylase PdaC" evidence="1">
    <location>
        <begin position="40"/>
        <end position="119"/>
    </location>
</feature>
<organism evidence="2 3">
    <name type="scientific">Candidatus Fusobacterium pullicola</name>
    <dbReference type="NCBI Taxonomy" id="2838601"/>
    <lineage>
        <taxon>Bacteria</taxon>
        <taxon>Fusobacteriati</taxon>
        <taxon>Fusobacteriota</taxon>
        <taxon>Fusobacteriia</taxon>
        <taxon>Fusobacteriales</taxon>
        <taxon>Fusobacteriaceae</taxon>
        <taxon>Fusobacterium</taxon>
    </lineage>
</organism>
<proteinExistence type="predicted"/>
<dbReference type="InterPro" id="IPR025303">
    <property type="entry name" value="PdaC"/>
</dbReference>
<dbReference type="EMBL" id="JAHLFN010000024">
    <property type="protein sequence ID" value="MBU3841944.1"/>
    <property type="molecule type" value="Genomic_DNA"/>
</dbReference>
<evidence type="ECO:0000259" key="1">
    <source>
        <dbReference type="Pfam" id="PF13739"/>
    </source>
</evidence>
<dbReference type="InterPro" id="IPR037126">
    <property type="entry name" value="PdaC/RsiV-like_sf"/>
</dbReference>
<evidence type="ECO:0000313" key="3">
    <source>
        <dbReference type="Proteomes" id="UP000724657"/>
    </source>
</evidence>
<sequence>MRRVLFLLITFLIFILSGCDGEKISISNKIEVISSDYQGEGRYYKYDIKIPQIKDESSEDFTYFNLTMQENMRYIIENLATKENDGGIQEAYISFTNNENSFGVLSISVLTNIYTGGAHFENNLECYNLNLKDKTILALDKIFKEEAVEYFNMKINDIIKSGAKVYNTKGGQVIFFDNAEANINNAVLSFEGDNVVFTFLEYDLSPYSSGMPVFKFNKKEVKKYFN</sequence>
<dbReference type="PROSITE" id="PS51257">
    <property type="entry name" value="PROKAR_LIPOPROTEIN"/>
    <property type="match status" value="1"/>
</dbReference>